<dbReference type="PROSITE" id="PS00134">
    <property type="entry name" value="TRYPSIN_HIS"/>
    <property type="match status" value="1"/>
</dbReference>
<dbReference type="InterPro" id="IPR018114">
    <property type="entry name" value="TRYPSIN_HIS"/>
</dbReference>
<feature type="chain" id="PRO_5041224514" evidence="7">
    <location>
        <begin position="32"/>
        <end position="622"/>
    </location>
</feature>
<dbReference type="InterPro" id="IPR009003">
    <property type="entry name" value="Peptidase_S1_PA"/>
</dbReference>
<dbReference type="PANTHER" id="PTHR24252:SF8">
    <property type="entry name" value="ACROSIN"/>
    <property type="match status" value="1"/>
</dbReference>
<protein>
    <submittedName>
        <fullName evidence="9">Acrosinacrosin-like</fullName>
    </submittedName>
</protein>
<evidence type="ECO:0000256" key="5">
    <source>
        <dbReference type="ARBA" id="ARBA00023157"/>
    </source>
</evidence>
<dbReference type="InterPro" id="IPR043504">
    <property type="entry name" value="Peptidase_S1_PA_chymotrypsin"/>
</dbReference>
<feature type="compositionally biased region" description="Polar residues" evidence="6">
    <location>
        <begin position="335"/>
        <end position="349"/>
    </location>
</feature>
<dbReference type="Gene3D" id="2.40.10.10">
    <property type="entry name" value="Trypsin-like serine proteases"/>
    <property type="match status" value="2"/>
</dbReference>
<dbReference type="InterPro" id="IPR001314">
    <property type="entry name" value="Peptidase_S1A"/>
</dbReference>
<keyword evidence="10" id="KW-1185">Reference proteome</keyword>
<dbReference type="SMART" id="SM00020">
    <property type="entry name" value="Tryp_SPc"/>
    <property type="match status" value="1"/>
</dbReference>
<evidence type="ECO:0000256" key="6">
    <source>
        <dbReference type="SAM" id="MobiDB-lite"/>
    </source>
</evidence>
<name>A0AA35PII6_9SAUR</name>
<keyword evidence="5" id="KW-1015">Disulfide bond</keyword>
<gene>
    <name evidence="9" type="ORF">PODLI_1B002746</name>
</gene>
<dbReference type="PROSITE" id="PS50240">
    <property type="entry name" value="TRYPSIN_DOM"/>
    <property type="match status" value="1"/>
</dbReference>
<evidence type="ECO:0000313" key="10">
    <source>
        <dbReference type="Proteomes" id="UP001178461"/>
    </source>
</evidence>
<dbReference type="PRINTS" id="PR00722">
    <property type="entry name" value="CHYMOTRYPSIN"/>
</dbReference>
<feature type="region of interest" description="Disordered" evidence="6">
    <location>
        <begin position="302"/>
        <end position="353"/>
    </location>
</feature>
<dbReference type="Proteomes" id="UP001178461">
    <property type="component" value="Chromosome 10"/>
</dbReference>
<sequence length="622" mass="68169">MEEATTPGAGRRMEWWLLPVLALAAFRPTHAKESNCDGVCGRRPMAGSHNLLRVVGSSNASPGTWPWMVSFQIKTFRGYFSFCGGSLISPRWVLSAAHCFQKAKEIPNISLSIGANRISNPGPDAQRRWIKRLVNHELFEHFLNDTYRKVHNDISLVELNEPVNCTDYIQPACLPDDSVVVSLLKHCYVSGFGIIDPKTRKFPDILQEGTVDLIPMVTCSSPDWWSNRILEENICAGTLEGGVASCKGDRGGPLMCREQRSERYWVVGIASWGPSVCGQGKRPGVYTSTQFYRNWIRKTTNEDLSLPNHPPPMAQPQLMRLPRPPPRPQLQMRQNGNTLATPQGHSPDTSCGLAHHQTLATPQRHPPGPSCVLAHQQAMATPQHHPPDPSCSLAHHQTMATPQHHPPDPSCGLAHHQTMATPQHHPPDPSCGLAHHQTMATPQHYPPDSSCGLAHHQTMATPQHHPPDPSCGLAHHQTMATPQHHPPDSSSILVHDQTFATPRDHPSDASCGLPHNQTLATPQHHPPDPSHILVHPQNQLPSHTVAQRRGSQSRYIRHGSWNKAHGTGQLDSLPGPNLGPNVHAAGKIASEDKGPSLAWADLQAVGLDSQAVDHDSHSPTTD</sequence>
<proteinExistence type="inferred from homology"/>
<feature type="region of interest" description="Disordered" evidence="6">
    <location>
        <begin position="381"/>
        <end position="410"/>
    </location>
</feature>
<dbReference type="AlphaFoldDB" id="A0AA35PII6"/>
<dbReference type="SUPFAM" id="SSF50494">
    <property type="entry name" value="Trypsin-like serine proteases"/>
    <property type="match status" value="1"/>
</dbReference>
<evidence type="ECO:0000313" key="9">
    <source>
        <dbReference type="EMBL" id="CAI5786728.1"/>
    </source>
</evidence>
<dbReference type="CDD" id="cd00190">
    <property type="entry name" value="Tryp_SPc"/>
    <property type="match status" value="1"/>
</dbReference>
<evidence type="ECO:0000259" key="8">
    <source>
        <dbReference type="PROSITE" id="PS50240"/>
    </source>
</evidence>
<keyword evidence="4" id="KW-0720">Serine protease</keyword>
<dbReference type="InterPro" id="IPR001254">
    <property type="entry name" value="Trypsin_dom"/>
</dbReference>
<keyword evidence="7" id="KW-0732">Signal</keyword>
<keyword evidence="2" id="KW-0645">Protease</keyword>
<feature type="signal peptide" evidence="7">
    <location>
        <begin position="1"/>
        <end position="31"/>
    </location>
</feature>
<dbReference type="PANTHER" id="PTHR24252">
    <property type="entry name" value="ACROSIN-RELATED"/>
    <property type="match status" value="1"/>
</dbReference>
<keyword evidence="3" id="KW-0378">Hydrolase</keyword>
<evidence type="ECO:0000256" key="2">
    <source>
        <dbReference type="ARBA" id="ARBA00022670"/>
    </source>
</evidence>
<evidence type="ECO:0000256" key="7">
    <source>
        <dbReference type="SAM" id="SignalP"/>
    </source>
</evidence>
<accession>A0AA35PII6</accession>
<dbReference type="EMBL" id="OX395135">
    <property type="protein sequence ID" value="CAI5786728.1"/>
    <property type="molecule type" value="Genomic_DNA"/>
</dbReference>
<dbReference type="Pfam" id="PF00089">
    <property type="entry name" value="Trypsin"/>
    <property type="match status" value="1"/>
</dbReference>
<evidence type="ECO:0000256" key="4">
    <source>
        <dbReference type="ARBA" id="ARBA00022825"/>
    </source>
</evidence>
<evidence type="ECO:0000256" key="1">
    <source>
        <dbReference type="ARBA" id="ARBA00009228"/>
    </source>
</evidence>
<dbReference type="GO" id="GO:0006508">
    <property type="term" value="P:proteolysis"/>
    <property type="evidence" value="ECO:0007669"/>
    <property type="project" value="UniProtKB-KW"/>
</dbReference>
<evidence type="ECO:0000256" key="3">
    <source>
        <dbReference type="ARBA" id="ARBA00022801"/>
    </source>
</evidence>
<feature type="domain" description="Peptidase S1" evidence="8">
    <location>
        <begin position="54"/>
        <end position="301"/>
    </location>
</feature>
<dbReference type="GO" id="GO:0005576">
    <property type="term" value="C:extracellular region"/>
    <property type="evidence" value="ECO:0007669"/>
    <property type="project" value="UniProtKB-ARBA"/>
</dbReference>
<reference evidence="9" key="1">
    <citation type="submission" date="2022-12" db="EMBL/GenBank/DDBJ databases">
        <authorList>
            <person name="Alioto T."/>
            <person name="Alioto T."/>
            <person name="Gomez Garrido J."/>
        </authorList>
    </citation>
    <scope>NUCLEOTIDE SEQUENCE</scope>
</reference>
<dbReference type="GO" id="GO:0007340">
    <property type="term" value="P:acrosome reaction"/>
    <property type="evidence" value="ECO:0007669"/>
    <property type="project" value="TreeGrafter"/>
</dbReference>
<dbReference type="GO" id="GO:0004252">
    <property type="term" value="F:serine-type endopeptidase activity"/>
    <property type="evidence" value="ECO:0007669"/>
    <property type="project" value="InterPro"/>
</dbReference>
<organism evidence="9 10">
    <name type="scientific">Podarcis lilfordi</name>
    <name type="common">Lilford's wall lizard</name>
    <dbReference type="NCBI Taxonomy" id="74358"/>
    <lineage>
        <taxon>Eukaryota</taxon>
        <taxon>Metazoa</taxon>
        <taxon>Chordata</taxon>
        <taxon>Craniata</taxon>
        <taxon>Vertebrata</taxon>
        <taxon>Euteleostomi</taxon>
        <taxon>Lepidosauria</taxon>
        <taxon>Squamata</taxon>
        <taxon>Bifurcata</taxon>
        <taxon>Unidentata</taxon>
        <taxon>Episquamata</taxon>
        <taxon>Laterata</taxon>
        <taxon>Lacertibaenia</taxon>
        <taxon>Lacertidae</taxon>
        <taxon>Podarcis</taxon>
    </lineage>
</organism>
<feature type="region of interest" description="Disordered" evidence="6">
    <location>
        <begin position="458"/>
        <end position="536"/>
    </location>
</feature>
<comment type="similarity">
    <text evidence="1">Belongs to the peptidase S1 family. Snake venom subfamily.</text>
</comment>
<dbReference type="FunFam" id="2.40.10.10:FF:000003">
    <property type="entry name" value="Transmembrane serine protease 3"/>
    <property type="match status" value="1"/>
</dbReference>